<keyword evidence="1" id="KW-0238">DNA-binding</keyword>
<dbReference type="EMBL" id="CGIH01000020">
    <property type="protein sequence ID" value="CFX41700.1"/>
    <property type="molecule type" value="Genomic_DNA"/>
</dbReference>
<dbReference type="RefSeq" id="WP_046496535.1">
    <property type="nucleotide sequence ID" value="NZ_CGIH01000020.1"/>
</dbReference>
<dbReference type="InterPro" id="IPR036390">
    <property type="entry name" value="WH_DNA-bd_sf"/>
</dbReference>
<gene>
    <name evidence="2" type="ORF">1169</name>
</gene>
<dbReference type="PROSITE" id="PS51197">
    <property type="entry name" value="HTH_RRF2_2"/>
    <property type="match status" value="1"/>
</dbReference>
<dbReference type="InterPro" id="IPR030489">
    <property type="entry name" value="TR_Rrf2-type_CS"/>
</dbReference>
<dbReference type="Gene3D" id="1.10.10.10">
    <property type="entry name" value="Winged helix-like DNA-binding domain superfamily/Winged helix DNA-binding domain"/>
    <property type="match status" value="1"/>
</dbReference>
<evidence type="ECO:0000313" key="3">
    <source>
        <dbReference type="Proteomes" id="UP000045545"/>
    </source>
</evidence>
<dbReference type="GO" id="GO:0005829">
    <property type="term" value="C:cytosol"/>
    <property type="evidence" value="ECO:0007669"/>
    <property type="project" value="TreeGrafter"/>
</dbReference>
<protein>
    <submittedName>
        <fullName evidence="2">Transcription regulator Rrf2-like</fullName>
    </submittedName>
</protein>
<dbReference type="InterPro" id="IPR000944">
    <property type="entry name" value="Tscrpt_reg_Rrf2"/>
</dbReference>
<dbReference type="FunFam" id="1.10.10.10:FF:000164">
    <property type="entry name" value="Transcriptional regulator, Rrf2 family"/>
    <property type="match status" value="1"/>
</dbReference>
<dbReference type="Proteomes" id="UP000045545">
    <property type="component" value="Unassembled WGS sequence"/>
</dbReference>
<dbReference type="Pfam" id="PF02082">
    <property type="entry name" value="Rrf2"/>
    <property type="match status" value="1"/>
</dbReference>
<dbReference type="PANTHER" id="PTHR33221">
    <property type="entry name" value="WINGED HELIX-TURN-HELIX TRANSCRIPTIONAL REGULATOR, RRF2 FAMILY"/>
    <property type="match status" value="1"/>
</dbReference>
<reference evidence="2 3" key="1">
    <citation type="submission" date="2015-03" db="EMBL/GenBank/DDBJ databases">
        <authorList>
            <person name="Murphy D."/>
        </authorList>
    </citation>
    <scope>NUCLEOTIDE SEQUENCE [LARGE SCALE GENOMIC DNA]</scope>
    <source>
        <strain evidence="2 3">OL-4</strain>
    </source>
</reference>
<dbReference type="OrthoDB" id="9808360at2"/>
<dbReference type="GO" id="GO:0003700">
    <property type="term" value="F:DNA-binding transcription factor activity"/>
    <property type="evidence" value="ECO:0007669"/>
    <property type="project" value="TreeGrafter"/>
</dbReference>
<evidence type="ECO:0000256" key="1">
    <source>
        <dbReference type="ARBA" id="ARBA00023125"/>
    </source>
</evidence>
<dbReference type="InterPro" id="IPR036388">
    <property type="entry name" value="WH-like_DNA-bd_sf"/>
</dbReference>
<dbReference type="GO" id="GO:0003677">
    <property type="term" value="F:DNA binding"/>
    <property type="evidence" value="ECO:0007669"/>
    <property type="project" value="UniProtKB-KW"/>
</dbReference>
<name>A0A0E4GAC4_9FIRM</name>
<dbReference type="NCBIfam" id="TIGR00738">
    <property type="entry name" value="rrf2_super"/>
    <property type="match status" value="1"/>
</dbReference>
<evidence type="ECO:0000313" key="2">
    <source>
        <dbReference type="EMBL" id="CFX41700.1"/>
    </source>
</evidence>
<dbReference type="SUPFAM" id="SSF46785">
    <property type="entry name" value="Winged helix' DNA-binding domain"/>
    <property type="match status" value="1"/>
</dbReference>
<dbReference type="STRING" id="690567.1169"/>
<organism evidence="2 3">
    <name type="scientific">Syntrophomonas zehnderi OL-4</name>
    <dbReference type="NCBI Taxonomy" id="690567"/>
    <lineage>
        <taxon>Bacteria</taxon>
        <taxon>Bacillati</taxon>
        <taxon>Bacillota</taxon>
        <taxon>Clostridia</taxon>
        <taxon>Eubacteriales</taxon>
        <taxon>Syntrophomonadaceae</taxon>
        <taxon>Syntrophomonas</taxon>
    </lineage>
</organism>
<keyword evidence="3" id="KW-1185">Reference proteome</keyword>
<dbReference type="AlphaFoldDB" id="A0A0E4GAC4"/>
<proteinExistence type="predicted"/>
<dbReference type="PANTHER" id="PTHR33221:SF5">
    <property type="entry name" value="HTH-TYPE TRANSCRIPTIONAL REGULATOR ISCR"/>
    <property type="match status" value="1"/>
</dbReference>
<dbReference type="PROSITE" id="PS01332">
    <property type="entry name" value="HTH_RRF2_1"/>
    <property type="match status" value="1"/>
</dbReference>
<accession>A0A0E4GAC4</accession>
<sequence>MKLSTKGRYGLRAMLDMALSEGNGPIASHTIAQRQDISERYLEQLLIPLKQAGLIKSIRGSQGGYVLGRSPRDISVGEIIRVLEGPLAPVDCVNELNPEDCKRSAGCVTRPIWIKVRDAIAAVLDSYTLEDLVYESQQMSAPTSAASDDIKT</sequence>